<evidence type="ECO:0000313" key="3">
    <source>
        <dbReference type="Proteomes" id="UP000008288"/>
    </source>
</evidence>
<reference evidence="2 3" key="5">
    <citation type="journal article" date="1998" name="Virology">
        <title>The Maastricht strain and England strain of rat cytomegalovirus represent different betaherpesvirus species rather than strains.</title>
        <authorList>
            <person name="Beisser P.S."/>
            <person name="Kaptein S.J."/>
            <person name="Beuken E."/>
            <person name="Bruggeman C.A."/>
            <person name="Vink C."/>
        </authorList>
    </citation>
    <scope>NUCLEOTIDE SEQUENCE [LARGE SCALE GENOMIC DNA]</scope>
    <source>
        <strain evidence="2 3">Maastricht</strain>
    </source>
</reference>
<reference evidence="2 3" key="7">
    <citation type="journal article" date="1999" name="J. Virol.">
        <title>Deletion of the R78 G protein-coupled receptor gene from rat cytomegalovirus results in an attenuated, syncytium-inducing mutant strain.</title>
        <authorList>
            <person name="Beisser P.S."/>
            <person name="Grauls G."/>
            <person name="Bruggeman C.A."/>
            <person name="Vink C."/>
        </authorList>
    </citation>
    <scope>NUCLEOTIDE SEQUENCE [LARGE SCALE GENOMIC DNA]</scope>
    <source>
        <strain evidence="2 3">Maastricht</strain>
    </source>
</reference>
<accession>Q9DW83</accession>
<feature type="region of interest" description="Disordered" evidence="1">
    <location>
        <begin position="164"/>
        <end position="186"/>
    </location>
</feature>
<feature type="region of interest" description="Disordered" evidence="1">
    <location>
        <begin position="38"/>
        <end position="57"/>
    </location>
</feature>
<feature type="compositionally biased region" description="Polar residues" evidence="1">
    <location>
        <begin position="266"/>
        <end position="286"/>
    </location>
</feature>
<reference evidence="2 3" key="9">
    <citation type="journal article" date="2000" name="J. Virol.">
        <title>Complete DNA sequence of the rat cytomegalovirus genome.</title>
        <authorList>
            <person name="Vink C."/>
            <person name="Beuken E."/>
            <person name="Bruggeman C.A."/>
        </authorList>
    </citation>
    <scope>NUCLEOTIDE SEQUENCE [LARGE SCALE GENOMIC DNA]</scope>
    <source>
        <strain evidence="2 3">Maastricht</strain>
    </source>
</reference>
<dbReference type="KEGG" id="vg:940300"/>
<dbReference type="Proteomes" id="UP000008288">
    <property type="component" value="Segment"/>
</dbReference>
<gene>
    <name evidence="2" type="primary">r116</name>
</gene>
<protein>
    <submittedName>
        <fullName evidence="2">Pr116</fullName>
    </submittedName>
</protein>
<feature type="region of interest" description="Disordered" evidence="1">
    <location>
        <begin position="206"/>
        <end position="225"/>
    </location>
</feature>
<keyword evidence="3" id="KW-1185">Reference proteome</keyword>
<reference evidence="2 3" key="8">
    <citation type="journal article" date="2000" name="J. Virol.">
        <title>The r144 major histocompatibility complex class I-like gene of rat cytomegalovirus is dispensable for both acute and long-term infection in the immunocompromised host.</title>
        <authorList>
            <person name="Beisser P.S."/>
            <person name="Kloover J.S."/>
            <person name="Grauls G.E."/>
            <person name="Blok M.J."/>
            <person name="Bruggeman C.A."/>
            <person name="Vink C."/>
        </authorList>
    </citation>
    <scope>NUCLEOTIDE SEQUENCE [LARGE SCALE GENOMIC DNA]</scope>
    <source>
        <strain evidence="2 3">Maastricht</strain>
    </source>
</reference>
<feature type="compositionally biased region" description="Polar residues" evidence="1">
    <location>
        <begin position="79"/>
        <end position="107"/>
    </location>
</feature>
<name>Q9DW83_RCMVM</name>
<reference evidence="2 3" key="6">
    <citation type="journal article" date="1999" name="J. Gen. Virol.">
        <title>The rat cytomegalovirus R32 gene encodes a virion-associated protein that elicits a strong humoral immune response in infected rats.</title>
        <authorList>
            <person name="Beuken E."/>
            <person name="Grauls G."/>
            <person name="Bruggeman C.A."/>
            <person name="Vink C."/>
        </authorList>
    </citation>
    <scope>NUCLEOTIDE SEQUENCE [LARGE SCALE GENOMIC DNA]</scope>
    <source>
        <strain evidence="2 3">Maastricht</strain>
    </source>
</reference>
<dbReference type="EMBL" id="AF232689">
    <property type="protein sequence ID" value="AAF99207.1"/>
    <property type="molecule type" value="Genomic_DNA"/>
</dbReference>
<evidence type="ECO:0000256" key="1">
    <source>
        <dbReference type="SAM" id="MobiDB-lite"/>
    </source>
</evidence>
<sequence>MHSRVILVIVFIVASSSATELVDDGTDASIKKRDEHNNVETFGNRGSGFSESSLDDPNNVYYHNEHRRIARAVPEEEGSSSLTSDSPTDVEQTTRKTNLSHLPTLPSQMVPETTTRQVIHTEMMFKRRSLLTINLSNYPIPFNHRLSTTRPEKATVQNLRTTRTATKETSPVVPETDQSTRYDDLPLEEDGFLPHIYRRTRRRGDTFDPTASIQTDPPISTAPATTGFASSVTERVTELFSVESSTDDNVVTSIQSTPAKDDASTAPATHTYTISSPESDAATSVNYPRHSISSEKNKISQNTLSASSVLITQGVSPITHTTEEMPSTGSNPILNSTHPYRSFYPPEFHRPEDLYTHTGRHVRYHFISRGLIQPDRLLRPRRHIRSQHHSRLRIERVPSSHDL</sequence>
<reference evidence="2 3" key="2">
    <citation type="journal article" date="1996" name="J. Virol.">
        <title>Structure of the rat cytomegalovirus genome termini.</title>
        <authorList>
            <person name="Vink C."/>
            <person name="Beuken E."/>
            <person name="Bruggeman C.A."/>
        </authorList>
    </citation>
    <scope>NUCLEOTIDE SEQUENCE [LARGE SCALE GENOMIC DNA]</scope>
    <source>
        <strain evidence="2 3">Maastricht</strain>
    </source>
</reference>
<feature type="region of interest" description="Disordered" evidence="1">
    <location>
        <begin position="257"/>
        <end position="286"/>
    </location>
</feature>
<reference evidence="2 3" key="10">
    <citation type="journal article" date="2000" name="Virus Res.">
        <title>Rat cytomegalovirus R89 is a highly conserved gene which expresses a spliced transcript.</title>
        <authorList>
            <person name="Gruijthuijsen Y.K."/>
            <person name="Beuken E."/>
            <person name="Bruggeman C.A."/>
            <person name="Vink C."/>
        </authorList>
    </citation>
    <scope>NUCLEOTIDE SEQUENCE [LARGE SCALE GENOMIC DNA]</scope>
    <source>
        <strain evidence="2 3">Maastricht</strain>
    </source>
</reference>
<proteinExistence type="predicted"/>
<feature type="compositionally biased region" description="Polar residues" evidence="1">
    <location>
        <begin position="209"/>
        <end position="225"/>
    </location>
</feature>
<reference evidence="2 3" key="3">
    <citation type="journal article" date="1997" name="J. Gen. Virol.">
        <title>Cloning and functional characterization of the origin of lytic-phase DNA replication of rat cytomegalovirus.</title>
        <authorList>
            <person name="Vink C."/>
            <person name="Beuken E."/>
            <person name="Bruggeman C.A."/>
        </authorList>
    </citation>
    <scope>NUCLEOTIDE SEQUENCE [LARGE SCALE GENOMIC DNA]</scope>
    <source>
        <strain evidence="2 3">Maastricht</strain>
    </source>
</reference>
<feature type="region of interest" description="Disordered" evidence="1">
    <location>
        <begin position="71"/>
        <end position="107"/>
    </location>
</feature>
<feature type="compositionally biased region" description="Basic and acidic residues" evidence="1">
    <location>
        <begin position="392"/>
        <end position="403"/>
    </location>
</feature>
<dbReference type="RefSeq" id="NP_064218.1">
    <property type="nucleotide sequence ID" value="NC_002512.2"/>
</dbReference>
<evidence type="ECO:0000313" key="2">
    <source>
        <dbReference type="EMBL" id="AAF99207.1"/>
    </source>
</evidence>
<dbReference type="GeneID" id="940300"/>
<feature type="region of interest" description="Disordered" evidence="1">
    <location>
        <begin position="383"/>
        <end position="403"/>
    </location>
</feature>
<reference evidence="2 3" key="1">
    <citation type="journal article" date="1996" name="J. Gen. Virol.">
        <title>Cloning and sequence analysis of the genes encoding DNA polymerase, glycoprotein B, ICP18.5 and major DNA-binding protein of rat cytomegalovirus.</title>
        <authorList>
            <person name="Beuken E."/>
            <person name="Slobbe R."/>
            <person name="Bruggeman C.A."/>
            <person name="Vink C."/>
        </authorList>
    </citation>
    <scope>NUCLEOTIDE SEQUENCE [LARGE SCALE GENOMIC DNA]</scope>
    <source>
        <strain evidence="2 3">Maastricht</strain>
    </source>
</reference>
<reference evidence="2 3" key="4">
    <citation type="journal article" date="1998" name="J. Virol.">
        <title>The R33 G protein-coupled receptor gene of rat cytomegalovirus plays an essential role in the pathogenesis of viral infection.</title>
        <authorList>
            <person name="Beisser P.S."/>
            <person name="Vink C."/>
            <person name="Van Dam J.G."/>
            <person name="Grauls G."/>
            <person name="Vanherle S.J."/>
            <person name="Bruggeman C.A."/>
        </authorList>
    </citation>
    <scope>NUCLEOTIDE SEQUENCE [LARGE SCALE GENOMIC DNA]</scope>
    <source>
        <strain evidence="2 3">Maastricht</strain>
    </source>
</reference>
<organism evidence="2 3">
    <name type="scientific">Rat cytomegalovirus (strain Maastricht)</name>
    <dbReference type="NCBI Taxonomy" id="79700"/>
    <lineage>
        <taxon>Viruses</taxon>
        <taxon>Duplodnaviria</taxon>
        <taxon>Heunggongvirae</taxon>
        <taxon>Peploviricota</taxon>
        <taxon>Herviviricetes</taxon>
        <taxon>Herpesvirales</taxon>
        <taxon>Orthoherpesviridae</taxon>
        <taxon>Betaherpesvirinae</taxon>
        <taxon>Muromegalovirus</taxon>
        <taxon>Muromegalovirus muridbeta2</taxon>
        <taxon>Murid betaherpesvirus 2</taxon>
    </lineage>
</organism>
<organismHost>
    <name type="scientific">Rattus</name>
    <name type="common">rats</name>
    <dbReference type="NCBI Taxonomy" id="10114"/>
</organismHost>
<feature type="compositionally biased region" description="Polar residues" evidence="1">
    <location>
        <begin position="47"/>
        <end position="56"/>
    </location>
</feature>